<dbReference type="AlphaFoldDB" id="E5RLK8"/>
<dbReference type="EMBL" id="AB469194">
    <property type="protein sequence ID" value="BAJ52672.1"/>
    <property type="molecule type" value="Genomic_DNA"/>
</dbReference>
<feature type="transmembrane region" description="Helical" evidence="1">
    <location>
        <begin position="57"/>
        <end position="78"/>
    </location>
</feature>
<keyword evidence="1" id="KW-1133">Transmembrane helix</keyword>
<proteinExistence type="predicted"/>
<keyword evidence="1" id="KW-0812">Transmembrane</keyword>
<organism evidence="2">
    <name type="scientific">Streptomyces sp. TA-0256</name>
    <dbReference type="NCBI Taxonomy" id="573242"/>
    <lineage>
        <taxon>Bacteria</taxon>
        <taxon>Bacillati</taxon>
        <taxon>Actinomycetota</taxon>
        <taxon>Actinomycetes</taxon>
        <taxon>Kitasatosporales</taxon>
        <taxon>Streptomycetaceae</taxon>
        <taxon>Streptomyces</taxon>
    </lineage>
</organism>
<feature type="transmembrane region" description="Helical" evidence="1">
    <location>
        <begin position="131"/>
        <end position="150"/>
    </location>
</feature>
<name>E5RLK8_9ACTN</name>
<reference evidence="2" key="1">
    <citation type="submission" date="2008-11" db="EMBL/GenBank/DDBJ databases">
        <title>Biosynthetic gene cluster for FD-594 in Streptomyces sp. TA-0256.</title>
        <authorList>
            <person name="Kudo F."/>
            <person name="Yonezawa T."/>
            <person name="Eguchi T."/>
        </authorList>
    </citation>
    <scope>NUCLEOTIDE SEQUENCE</scope>
    <source>
        <strain evidence="2">TA-0256</strain>
    </source>
</reference>
<accession>E5RLK8</accession>
<dbReference type="Pfam" id="PF08592">
    <property type="entry name" value="Anthrone_oxy"/>
    <property type="match status" value="1"/>
</dbReference>
<protein>
    <submittedName>
        <fullName evidence="2">Uncharacterized protein pnxE1</fullName>
    </submittedName>
</protein>
<evidence type="ECO:0000313" key="2">
    <source>
        <dbReference type="EMBL" id="BAJ52672.1"/>
    </source>
</evidence>
<dbReference type="InterPro" id="IPR013901">
    <property type="entry name" value="Anthrone_oxy"/>
</dbReference>
<evidence type="ECO:0000256" key="1">
    <source>
        <dbReference type="SAM" id="Phobius"/>
    </source>
</evidence>
<keyword evidence="1" id="KW-0472">Membrane</keyword>
<sequence>MVQHLVGAALLLGSGLVAGVFFAVAISVLPALAAMTPDRYLHAHRLLGKGYHPTMPILVNATLLADIALAVLAPSAVVRTMLIVSAVGIVVVEAVSHLCNVPLNKLAGRTDADAVPADWDDPRPLWRRWHMVRTGAALAVLILNSFAIALGS</sequence>
<gene>
    <name evidence="2" type="primary">pnxE1</name>
</gene>